<accession>A0A0F9UDS3</accession>
<comment type="caution">
    <text evidence="1">The sequence shown here is derived from an EMBL/GenBank/DDBJ whole genome shotgun (WGS) entry which is preliminary data.</text>
</comment>
<organism evidence="1">
    <name type="scientific">marine sediment metagenome</name>
    <dbReference type="NCBI Taxonomy" id="412755"/>
    <lineage>
        <taxon>unclassified sequences</taxon>
        <taxon>metagenomes</taxon>
        <taxon>ecological metagenomes</taxon>
    </lineage>
</organism>
<sequence>MLSLEAHKKLGVELNDALRTAKDRWPVIFKAYGKGSNQARIALHAMDEIDRLRYPLEKALMAEHGQNFDRHIYFPERA</sequence>
<evidence type="ECO:0000313" key="1">
    <source>
        <dbReference type="EMBL" id="KKN59391.1"/>
    </source>
</evidence>
<reference evidence="1" key="1">
    <citation type="journal article" date="2015" name="Nature">
        <title>Complex archaea that bridge the gap between prokaryotes and eukaryotes.</title>
        <authorList>
            <person name="Spang A."/>
            <person name="Saw J.H."/>
            <person name="Jorgensen S.L."/>
            <person name="Zaremba-Niedzwiedzka K."/>
            <person name="Martijn J."/>
            <person name="Lind A.E."/>
            <person name="van Eijk R."/>
            <person name="Schleper C."/>
            <person name="Guy L."/>
            <person name="Ettema T.J."/>
        </authorList>
    </citation>
    <scope>NUCLEOTIDE SEQUENCE</scope>
</reference>
<gene>
    <name evidence="1" type="ORF">LCGC14_0542260</name>
</gene>
<dbReference type="AlphaFoldDB" id="A0A0F9UDS3"/>
<name>A0A0F9UDS3_9ZZZZ</name>
<dbReference type="EMBL" id="LAZR01000727">
    <property type="protein sequence ID" value="KKN59391.1"/>
    <property type="molecule type" value="Genomic_DNA"/>
</dbReference>
<proteinExistence type="predicted"/>
<protein>
    <submittedName>
        <fullName evidence="1">Uncharacterized protein</fullName>
    </submittedName>
</protein>